<feature type="repeat" description="RCC1" evidence="2">
    <location>
        <begin position="3"/>
        <end position="58"/>
    </location>
</feature>
<evidence type="ECO:0000313" key="4">
    <source>
        <dbReference type="EMBL" id="KAK4232080.1"/>
    </source>
</evidence>
<dbReference type="PANTHER" id="PTHR22870:SF466">
    <property type="entry name" value="ANKYRIN REPEAT-CONTAINING PROTEIN"/>
    <property type="match status" value="1"/>
</dbReference>
<accession>A0AAN7BYR0</accession>
<dbReference type="InterPro" id="IPR009091">
    <property type="entry name" value="RCC1/BLIP-II"/>
</dbReference>
<sequence length="356" mass="37693">MTITLYSLGSNGSGQLSLNHTKDTSTPQPVTLPFSPSSSSNPFILSAGGNHTILLSSPSPFPLISGSLPPNPKPTLTFSPLPLPEPIQYTSSTWTTTHLATPNTIYSLGHGPKGELGLSPSTLLTSSPTTPQQIPNFPPPNTTITQLSSSMSHTACLLSSKQVYAWGTARKGQIGTPLTAAIYSPRLIPDITFPVYKVLCGKEFTVLLGSPKTGQIKILGSDKFGIISKAPDSIKNWKDAGAGWGSVFILYENGTMTSWGRNDHGQMVPPGLGQVKMMAVGSEHVIGVAEENGNVVAWGWGEHGNCGTEGIGKNGDGKSFGLHTIYETKEGEEVVMVGAGCATSWFAVERRKDNNR</sequence>
<dbReference type="EMBL" id="MU865289">
    <property type="protein sequence ID" value="KAK4232080.1"/>
    <property type="molecule type" value="Genomic_DNA"/>
</dbReference>
<feature type="repeat" description="RCC1" evidence="2">
    <location>
        <begin position="161"/>
        <end position="211"/>
    </location>
</feature>
<dbReference type="PRINTS" id="PR00633">
    <property type="entry name" value="RCCNDNSATION"/>
</dbReference>
<dbReference type="Pfam" id="PF13540">
    <property type="entry name" value="RCC1_2"/>
    <property type="match status" value="1"/>
</dbReference>
<evidence type="ECO:0000256" key="2">
    <source>
        <dbReference type="PROSITE-ProRule" id="PRU00235"/>
    </source>
</evidence>
<dbReference type="InterPro" id="IPR000408">
    <property type="entry name" value="Reg_chr_condens"/>
</dbReference>
<dbReference type="InterPro" id="IPR051210">
    <property type="entry name" value="Ub_ligase/GEF_domain"/>
</dbReference>
<reference evidence="4" key="1">
    <citation type="journal article" date="2023" name="Mol. Phylogenet. Evol.">
        <title>Genome-scale phylogeny and comparative genomics of the fungal order Sordariales.</title>
        <authorList>
            <person name="Hensen N."/>
            <person name="Bonometti L."/>
            <person name="Westerberg I."/>
            <person name="Brannstrom I.O."/>
            <person name="Guillou S."/>
            <person name="Cros-Aarteil S."/>
            <person name="Calhoun S."/>
            <person name="Haridas S."/>
            <person name="Kuo A."/>
            <person name="Mondo S."/>
            <person name="Pangilinan J."/>
            <person name="Riley R."/>
            <person name="LaButti K."/>
            <person name="Andreopoulos B."/>
            <person name="Lipzen A."/>
            <person name="Chen C."/>
            <person name="Yan M."/>
            <person name="Daum C."/>
            <person name="Ng V."/>
            <person name="Clum A."/>
            <person name="Steindorff A."/>
            <person name="Ohm R.A."/>
            <person name="Martin F."/>
            <person name="Silar P."/>
            <person name="Natvig D.O."/>
            <person name="Lalanne C."/>
            <person name="Gautier V."/>
            <person name="Ament-Velasquez S.L."/>
            <person name="Kruys A."/>
            <person name="Hutchinson M.I."/>
            <person name="Powell A.J."/>
            <person name="Barry K."/>
            <person name="Miller A.N."/>
            <person name="Grigoriev I.V."/>
            <person name="Debuchy R."/>
            <person name="Gladieux P."/>
            <person name="Hiltunen Thoren M."/>
            <person name="Johannesson H."/>
        </authorList>
    </citation>
    <scope>NUCLEOTIDE SEQUENCE</scope>
    <source>
        <strain evidence="4">CBS 990.96</strain>
    </source>
</reference>
<keyword evidence="5" id="KW-1185">Reference proteome</keyword>
<organism evidence="4 5">
    <name type="scientific">Podospora fimiseda</name>
    <dbReference type="NCBI Taxonomy" id="252190"/>
    <lineage>
        <taxon>Eukaryota</taxon>
        <taxon>Fungi</taxon>
        <taxon>Dikarya</taxon>
        <taxon>Ascomycota</taxon>
        <taxon>Pezizomycotina</taxon>
        <taxon>Sordariomycetes</taxon>
        <taxon>Sordariomycetidae</taxon>
        <taxon>Sordariales</taxon>
        <taxon>Podosporaceae</taxon>
        <taxon>Podospora</taxon>
    </lineage>
</organism>
<name>A0AAN7BYR0_9PEZI</name>
<proteinExistence type="predicted"/>
<dbReference type="Pfam" id="PF00415">
    <property type="entry name" value="RCC1"/>
    <property type="match status" value="2"/>
</dbReference>
<feature type="repeat" description="RCC1" evidence="2">
    <location>
        <begin position="254"/>
        <end position="291"/>
    </location>
</feature>
<dbReference type="PROSITE" id="PS50012">
    <property type="entry name" value="RCC1_3"/>
    <property type="match status" value="4"/>
</dbReference>
<gene>
    <name evidence="4" type="ORF">QBC38DRAFT_144881</name>
</gene>
<evidence type="ECO:0000313" key="5">
    <source>
        <dbReference type="Proteomes" id="UP001301958"/>
    </source>
</evidence>
<dbReference type="Proteomes" id="UP001301958">
    <property type="component" value="Unassembled WGS sequence"/>
</dbReference>
<evidence type="ECO:0000256" key="1">
    <source>
        <dbReference type="ARBA" id="ARBA00022737"/>
    </source>
</evidence>
<reference evidence="4" key="2">
    <citation type="submission" date="2023-05" db="EMBL/GenBank/DDBJ databases">
        <authorList>
            <consortium name="Lawrence Berkeley National Laboratory"/>
            <person name="Steindorff A."/>
            <person name="Hensen N."/>
            <person name="Bonometti L."/>
            <person name="Westerberg I."/>
            <person name="Brannstrom I.O."/>
            <person name="Guillou S."/>
            <person name="Cros-Aarteil S."/>
            <person name="Calhoun S."/>
            <person name="Haridas S."/>
            <person name="Kuo A."/>
            <person name="Mondo S."/>
            <person name="Pangilinan J."/>
            <person name="Riley R."/>
            <person name="Labutti K."/>
            <person name="Andreopoulos B."/>
            <person name="Lipzen A."/>
            <person name="Chen C."/>
            <person name="Yanf M."/>
            <person name="Daum C."/>
            <person name="Ng V."/>
            <person name="Clum A."/>
            <person name="Ohm R."/>
            <person name="Martin F."/>
            <person name="Silar P."/>
            <person name="Natvig D."/>
            <person name="Lalanne C."/>
            <person name="Gautier V."/>
            <person name="Ament-Velasquez S.L."/>
            <person name="Kruys A."/>
            <person name="Hutchinson M.I."/>
            <person name="Powell A.J."/>
            <person name="Barry K."/>
            <person name="Miller A.N."/>
            <person name="Grigoriev I.V."/>
            <person name="Debuchy R."/>
            <person name="Gladieux P."/>
            <person name="Thoren M.H."/>
            <person name="Johannesson H."/>
        </authorList>
    </citation>
    <scope>NUCLEOTIDE SEQUENCE</scope>
    <source>
        <strain evidence="4">CBS 990.96</strain>
    </source>
</reference>
<keyword evidence="1" id="KW-0677">Repeat</keyword>
<dbReference type="AlphaFoldDB" id="A0AAN7BYR0"/>
<dbReference type="Gene3D" id="2.130.10.30">
    <property type="entry name" value="Regulator of chromosome condensation 1/beta-lactamase-inhibitor protein II"/>
    <property type="match status" value="2"/>
</dbReference>
<comment type="caution">
    <text evidence="4">The sequence shown here is derived from an EMBL/GenBank/DDBJ whole genome shotgun (WGS) entry which is preliminary data.</text>
</comment>
<dbReference type="PANTHER" id="PTHR22870">
    <property type="entry name" value="REGULATOR OF CHROMOSOME CONDENSATION"/>
    <property type="match status" value="1"/>
</dbReference>
<feature type="region of interest" description="Disordered" evidence="3">
    <location>
        <begin position="14"/>
        <end position="37"/>
    </location>
</feature>
<dbReference type="SUPFAM" id="SSF50985">
    <property type="entry name" value="RCC1/BLIP-II"/>
    <property type="match status" value="1"/>
</dbReference>
<protein>
    <submittedName>
        <fullName evidence="4">Regulator of chromosome condensation 1/beta-lactamase-inhibitor protein II</fullName>
    </submittedName>
</protein>
<evidence type="ECO:0000256" key="3">
    <source>
        <dbReference type="SAM" id="MobiDB-lite"/>
    </source>
</evidence>
<feature type="repeat" description="RCC1" evidence="2">
    <location>
        <begin position="103"/>
        <end position="160"/>
    </location>
</feature>